<proteinExistence type="predicted"/>
<reference evidence="6" key="1">
    <citation type="submission" date="2023-03" db="EMBL/GenBank/DDBJ databases">
        <authorList>
            <person name="Steffen K."/>
            <person name="Cardenas P."/>
        </authorList>
    </citation>
    <scope>NUCLEOTIDE SEQUENCE</scope>
</reference>
<name>A0AA35WL57_GEOBA</name>
<feature type="domain" description="AAA+ ATPase" evidence="5">
    <location>
        <begin position="36"/>
        <end position="177"/>
    </location>
</feature>
<evidence type="ECO:0000259" key="5">
    <source>
        <dbReference type="SMART" id="SM00382"/>
    </source>
</evidence>
<organism evidence="6 7">
    <name type="scientific">Geodia barretti</name>
    <name type="common">Barrett's horny sponge</name>
    <dbReference type="NCBI Taxonomy" id="519541"/>
    <lineage>
        <taxon>Eukaryota</taxon>
        <taxon>Metazoa</taxon>
        <taxon>Porifera</taxon>
        <taxon>Demospongiae</taxon>
        <taxon>Heteroscleromorpha</taxon>
        <taxon>Tetractinellida</taxon>
        <taxon>Astrophorina</taxon>
        <taxon>Geodiidae</taxon>
        <taxon>Geodia</taxon>
    </lineage>
</organism>
<evidence type="ECO:0000256" key="2">
    <source>
        <dbReference type="ARBA" id="ARBA00022741"/>
    </source>
</evidence>
<comment type="caution">
    <text evidence="6">The sequence shown here is derived from an EMBL/GenBank/DDBJ whole genome shotgun (WGS) entry which is preliminary data.</text>
</comment>
<dbReference type="Pfam" id="PF17863">
    <property type="entry name" value="AAA_lid_2"/>
    <property type="match status" value="1"/>
</dbReference>
<comment type="pathway">
    <text evidence="4">Porphyrin-containing compound metabolism.</text>
</comment>
<dbReference type="InterPro" id="IPR003593">
    <property type="entry name" value="AAA+_ATPase"/>
</dbReference>
<evidence type="ECO:0000313" key="6">
    <source>
        <dbReference type="EMBL" id="CAI8017862.1"/>
    </source>
</evidence>
<dbReference type="Proteomes" id="UP001174909">
    <property type="component" value="Unassembled WGS sequence"/>
</dbReference>
<keyword evidence="3" id="KW-0067">ATP-binding</keyword>
<dbReference type="PIRSF" id="PIRSF002849">
    <property type="entry name" value="AAA_ATPase_chaperone_MoxR_prd"/>
    <property type="match status" value="1"/>
</dbReference>
<dbReference type="InterPro" id="IPR041628">
    <property type="entry name" value="ChlI/MoxR_AAA_lid"/>
</dbReference>
<dbReference type="PANTHER" id="PTHR42759">
    <property type="entry name" value="MOXR FAMILY PROTEIN"/>
    <property type="match status" value="1"/>
</dbReference>
<evidence type="ECO:0000256" key="4">
    <source>
        <dbReference type="ARBA" id="ARBA00023444"/>
    </source>
</evidence>
<dbReference type="SMART" id="SM00382">
    <property type="entry name" value="AAA"/>
    <property type="match status" value="1"/>
</dbReference>
<dbReference type="AlphaFoldDB" id="A0AA35WL57"/>
<dbReference type="InterPro" id="IPR011703">
    <property type="entry name" value="ATPase_AAA-3"/>
</dbReference>
<evidence type="ECO:0000256" key="1">
    <source>
        <dbReference type="ARBA" id="ARBA00012825"/>
    </source>
</evidence>
<protein>
    <recommendedName>
        <fullName evidence="1">magnesium chelatase</fullName>
        <ecNumber evidence="1">6.6.1.1</ecNumber>
    </recommendedName>
</protein>
<dbReference type="GO" id="GO:0005524">
    <property type="term" value="F:ATP binding"/>
    <property type="evidence" value="ECO:0007669"/>
    <property type="project" value="UniProtKB-KW"/>
</dbReference>
<dbReference type="GO" id="GO:0016851">
    <property type="term" value="F:magnesium chelatase activity"/>
    <property type="evidence" value="ECO:0007669"/>
    <property type="project" value="UniProtKB-EC"/>
</dbReference>
<evidence type="ECO:0000256" key="3">
    <source>
        <dbReference type="ARBA" id="ARBA00022840"/>
    </source>
</evidence>
<keyword evidence="2" id="KW-0547">Nucleotide-binding</keyword>
<dbReference type="Pfam" id="PF07726">
    <property type="entry name" value="AAA_3"/>
    <property type="match status" value="1"/>
</dbReference>
<keyword evidence="7" id="KW-1185">Reference proteome</keyword>
<dbReference type="Gene3D" id="1.10.8.80">
    <property type="entry name" value="Magnesium chelatase subunit I, C-Terminal domain"/>
    <property type="match status" value="1"/>
</dbReference>
<gene>
    <name evidence="6" type="ORF">GBAR_LOCUS10780</name>
</gene>
<sequence length="312" mass="34545">MVARVSDAANKVKENIGRVLVGKEEVVELTLAAVLSGGHILVEDVPGIGKTTLARALAGSLDCVFRRIQFTPDLMPSDITGINYYNQKSGEFEFRAGPIIAQVVLADEINRATPRTQSALLEGMGERQLTIDEVTIPLPAPFLVIATQNPIELEGTFPLPEAQLDRFLLRLHLGYPDEEQEEEMLLRFETSDPLAQIEPVASGPEILEYQALARQVYVDPVLRNYTVRIVQATRQHPEVELGASPRATMGMYRCSQALAAIRGREYVTPDEIKQLAPYALSHRVILKSQARLRERTPDGIIKEVLESVTVPV</sequence>
<dbReference type="GO" id="GO:0016887">
    <property type="term" value="F:ATP hydrolysis activity"/>
    <property type="evidence" value="ECO:0007669"/>
    <property type="project" value="InterPro"/>
</dbReference>
<dbReference type="EMBL" id="CASHTH010001664">
    <property type="protein sequence ID" value="CAI8017862.1"/>
    <property type="molecule type" value="Genomic_DNA"/>
</dbReference>
<dbReference type="SUPFAM" id="SSF52540">
    <property type="entry name" value="P-loop containing nucleoside triphosphate hydrolases"/>
    <property type="match status" value="1"/>
</dbReference>
<dbReference type="InterPro" id="IPR050764">
    <property type="entry name" value="CbbQ/NirQ/NorQ/GpvN"/>
</dbReference>
<evidence type="ECO:0000313" key="7">
    <source>
        <dbReference type="Proteomes" id="UP001174909"/>
    </source>
</evidence>
<dbReference type="EC" id="6.6.1.1" evidence="1"/>
<dbReference type="FunFam" id="3.40.50.300:FF:000640">
    <property type="entry name" value="MoxR family ATPase"/>
    <property type="match status" value="1"/>
</dbReference>
<dbReference type="PANTHER" id="PTHR42759:SF5">
    <property type="entry name" value="METHANOL DEHYDROGENASE REGULATOR"/>
    <property type="match status" value="1"/>
</dbReference>
<dbReference type="Gene3D" id="3.40.50.300">
    <property type="entry name" value="P-loop containing nucleotide triphosphate hydrolases"/>
    <property type="match status" value="1"/>
</dbReference>
<dbReference type="InterPro" id="IPR027417">
    <property type="entry name" value="P-loop_NTPase"/>
</dbReference>
<accession>A0AA35WL57</accession>